<gene>
    <name evidence="2" type="ORF">PHLCEN_2v7846</name>
</gene>
<dbReference type="EMBL" id="MLYV02000792">
    <property type="protein sequence ID" value="PSR77506.1"/>
    <property type="molecule type" value="Genomic_DNA"/>
</dbReference>
<proteinExistence type="predicted"/>
<keyword evidence="3" id="KW-1185">Reference proteome</keyword>
<dbReference type="OrthoDB" id="3239511at2759"/>
<name>A0A2R6NVD7_9APHY</name>
<protein>
    <submittedName>
        <fullName evidence="2">Uncharacterized protein</fullName>
    </submittedName>
</protein>
<evidence type="ECO:0000313" key="3">
    <source>
        <dbReference type="Proteomes" id="UP000186601"/>
    </source>
</evidence>
<dbReference type="Pfam" id="PF18759">
    <property type="entry name" value="Plavaka"/>
    <property type="match status" value="1"/>
</dbReference>
<evidence type="ECO:0000256" key="1">
    <source>
        <dbReference type="SAM" id="MobiDB-lite"/>
    </source>
</evidence>
<feature type="region of interest" description="Disordered" evidence="1">
    <location>
        <begin position="51"/>
        <end position="93"/>
    </location>
</feature>
<dbReference type="InterPro" id="IPR041078">
    <property type="entry name" value="Plavaka"/>
</dbReference>
<reference evidence="2 3" key="1">
    <citation type="submission" date="2018-02" db="EMBL/GenBank/DDBJ databases">
        <title>Genome sequence of the basidiomycete white-rot fungus Phlebia centrifuga.</title>
        <authorList>
            <person name="Granchi Z."/>
            <person name="Peng M."/>
            <person name="de Vries R.P."/>
            <person name="Hilden K."/>
            <person name="Makela M.R."/>
            <person name="Grigoriev I."/>
            <person name="Riley R."/>
        </authorList>
    </citation>
    <scope>NUCLEOTIDE SEQUENCE [LARGE SCALE GENOMIC DNA]</scope>
    <source>
        <strain evidence="2 3">FBCC195</strain>
    </source>
</reference>
<feature type="compositionally biased region" description="Basic and acidic residues" evidence="1">
    <location>
        <begin position="51"/>
        <end position="60"/>
    </location>
</feature>
<organism evidence="2 3">
    <name type="scientific">Hermanssonia centrifuga</name>
    <dbReference type="NCBI Taxonomy" id="98765"/>
    <lineage>
        <taxon>Eukaryota</taxon>
        <taxon>Fungi</taxon>
        <taxon>Dikarya</taxon>
        <taxon>Basidiomycota</taxon>
        <taxon>Agaricomycotina</taxon>
        <taxon>Agaricomycetes</taxon>
        <taxon>Polyporales</taxon>
        <taxon>Meruliaceae</taxon>
        <taxon>Hermanssonia</taxon>
    </lineage>
</organism>
<comment type="caution">
    <text evidence="2">The sequence shown here is derived from an EMBL/GenBank/DDBJ whole genome shotgun (WGS) entry which is preliminary data.</text>
</comment>
<dbReference type="Proteomes" id="UP000186601">
    <property type="component" value="Unassembled WGS sequence"/>
</dbReference>
<evidence type="ECO:0000313" key="2">
    <source>
        <dbReference type="EMBL" id="PSR77506.1"/>
    </source>
</evidence>
<dbReference type="STRING" id="98765.A0A2R6NVD7"/>
<accession>A0A2R6NVD7</accession>
<sequence length="281" mass="32552">MPPATANDRQVEYRTCPHCNQEFNVRGFTPHQRACIKKKTASRQERALAARMNSIERQEPRPSGSGIPIDDPINPPLDDVPDPWDAADPNIASSDQAAPMLDDIRVEYHPKAKVPPKVFSFEDYGREQDKPPARAFVKDPWLPAFETRLNFEFAELTLECGMNKHQIESLLRIVHHISDDPSQFTYKTYEDLKGSWDVVGEMHPPFEKHSINVPYKNKDSIVDVHIRDVWKLVLQQVRDPLLAPHFNWDATRVSKWNGQQWVRWYEEPWTGNTLWEAYVGT</sequence>
<dbReference type="AlphaFoldDB" id="A0A2R6NVD7"/>